<gene>
    <name evidence="1" type="ORF">CKF54_00605</name>
</gene>
<protein>
    <submittedName>
        <fullName evidence="1">Uncharacterized protein</fullName>
    </submittedName>
</protein>
<dbReference type="EMBL" id="NRHC01000003">
    <property type="protein sequence ID" value="RIY34431.1"/>
    <property type="molecule type" value="Genomic_DNA"/>
</dbReference>
<dbReference type="RefSeq" id="WP_119524321.1">
    <property type="nucleotide sequence ID" value="NZ_NRHC01000003.1"/>
</dbReference>
<evidence type="ECO:0000313" key="2">
    <source>
        <dbReference type="Proteomes" id="UP000265691"/>
    </source>
</evidence>
<dbReference type="Proteomes" id="UP000265691">
    <property type="component" value="Unassembled WGS sequence"/>
</dbReference>
<name>A0A3A1YA65_9GAMM</name>
<sequence>MSNKTNYVNHGENVNVENKDVNVTGTAEVKGTKSATVKNSSISAGNGVNIRGGSVNIQGSSIISGKNVVIGGDNVVLDNANIVSSDNLEINSQNTKVQNEVNLEAAKAKLKGQSLEVNDDSQLNVKAQDYSEEVDNKVLGNNASINVNGSKEDK</sequence>
<keyword evidence="2" id="KW-1185">Reference proteome</keyword>
<evidence type="ECO:0000313" key="1">
    <source>
        <dbReference type="EMBL" id="RIY34431.1"/>
    </source>
</evidence>
<proteinExistence type="predicted"/>
<comment type="caution">
    <text evidence="1">The sequence shown here is derived from an EMBL/GenBank/DDBJ whole genome shotgun (WGS) entry which is preliminary data.</text>
</comment>
<dbReference type="OrthoDB" id="5679709at2"/>
<accession>A0A3A1YA65</accession>
<organism evidence="1 2">
    <name type="scientific">Psittacicella hinzii</name>
    <dbReference type="NCBI Taxonomy" id="2028575"/>
    <lineage>
        <taxon>Bacteria</taxon>
        <taxon>Pseudomonadati</taxon>
        <taxon>Pseudomonadota</taxon>
        <taxon>Gammaproteobacteria</taxon>
        <taxon>Pasteurellales</taxon>
        <taxon>Psittacicellaceae</taxon>
        <taxon>Psittacicella</taxon>
    </lineage>
</organism>
<dbReference type="AlphaFoldDB" id="A0A3A1YA65"/>
<reference evidence="1 2" key="1">
    <citation type="submission" date="2017-08" db="EMBL/GenBank/DDBJ databases">
        <title>Reclassification of Bisgaard taxon 37 and 44.</title>
        <authorList>
            <person name="Christensen H."/>
        </authorList>
    </citation>
    <scope>NUCLEOTIDE SEQUENCE [LARGE SCALE GENOMIC DNA]</scope>
    <source>
        <strain evidence="1 2">B96_3</strain>
    </source>
</reference>